<dbReference type="PROSITE" id="PS50949">
    <property type="entry name" value="HTH_GNTR"/>
    <property type="match status" value="1"/>
</dbReference>
<dbReference type="GO" id="GO:0003700">
    <property type="term" value="F:DNA-binding transcription factor activity"/>
    <property type="evidence" value="ECO:0007669"/>
    <property type="project" value="InterPro"/>
</dbReference>
<comment type="caution">
    <text evidence="6">The sequence shown here is derived from an EMBL/GenBank/DDBJ whole genome shotgun (WGS) entry which is preliminary data.</text>
</comment>
<keyword evidence="3" id="KW-0804">Transcription</keyword>
<dbReference type="EMBL" id="BMTP01000004">
    <property type="protein sequence ID" value="GGU31668.1"/>
    <property type="molecule type" value="Genomic_DNA"/>
</dbReference>
<dbReference type="GO" id="GO:0045892">
    <property type="term" value="P:negative regulation of DNA-templated transcription"/>
    <property type="evidence" value="ECO:0007669"/>
    <property type="project" value="TreeGrafter"/>
</dbReference>
<sequence length="201" mass="22338">MAREGIAHTGQLRRADEERREAKLKPQTTKRRQWEAGSRRREYGEGERVSQQANPRGTFLKIADSVRKQIEDDPTMTELPSLGEIMRDHKVSRGVALRAFGVLRQEGVAEPAPGERWRVVRSGVRVDRRPLDHQIADIITAEGLEVGEAFPSATALAERFGVSRPTVTKALEKLETAGVLAGGGQGRVRTVRAVPTREERS</sequence>
<dbReference type="PANTHER" id="PTHR44846">
    <property type="entry name" value="MANNOSYL-D-GLYCERATE TRANSPORT/METABOLISM SYSTEM REPRESSOR MNGR-RELATED"/>
    <property type="match status" value="1"/>
</dbReference>
<keyword evidence="7" id="KW-1185">Reference proteome</keyword>
<evidence type="ECO:0000256" key="3">
    <source>
        <dbReference type="ARBA" id="ARBA00023163"/>
    </source>
</evidence>
<dbReference type="PRINTS" id="PR00035">
    <property type="entry name" value="HTHGNTR"/>
</dbReference>
<dbReference type="SMART" id="SM00345">
    <property type="entry name" value="HTH_GNTR"/>
    <property type="match status" value="2"/>
</dbReference>
<reference evidence="6" key="2">
    <citation type="submission" date="2020-09" db="EMBL/GenBank/DDBJ databases">
        <authorList>
            <person name="Sun Q."/>
            <person name="Ohkuma M."/>
        </authorList>
    </citation>
    <scope>NUCLEOTIDE SEQUENCE</scope>
    <source>
        <strain evidence="6">JCM 4391</strain>
    </source>
</reference>
<reference evidence="6" key="1">
    <citation type="journal article" date="2014" name="Int. J. Syst. Evol. Microbiol.">
        <title>Complete genome sequence of Corynebacterium casei LMG S-19264T (=DSM 44701T), isolated from a smear-ripened cheese.</title>
        <authorList>
            <consortium name="US DOE Joint Genome Institute (JGI-PGF)"/>
            <person name="Walter F."/>
            <person name="Albersmeier A."/>
            <person name="Kalinowski J."/>
            <person name="Ruckert C."/>
        </authorList>
    </citation>
    <scope>NUCLEOTIDE SEQUENCE</scope>
    <source>
        <strain evidence="6">JCM 4391</strain>
    </source>
</reference>
<feature type="region of interest" description="Disordered" evidence="4">
    <location>
        <begin position="1"/>
        <end position="57"/>
    </location>
</feature>
<feature type="compositionally biased region" description="Basic and acidic residues" evidence="4">
    <location>
        <begin position="32"/>
        <end position="48"/>
    </location>
</feature>
<evidence type="ECO:0000313" key="7">
    <source>
        <dbReference type="Proteomes" id="UP000636661"/>
    </source>
</evidence>
<feature type="domain" description="HTH gntR-type" evidence="5">
    <location>
        <begin position="125"/>
        <end position="194"/>
    </location>
</feature>
<feature type="compositionally biased region" description="Basic and acidic residues" evidence="4">
    <location>
        <begin position="13"/>
        <end position="24"/>
    </location>
</feature>
<dbReference type="Pfam" id="PF00392">
    <property type="entry name" value="GntR"/>
    <property type="match status" value="1"/>
</dbReference>
<organism evidence="6 7">
    <name type="scientific">Streptomyces lavendofoliae</name>
    <dbReference type="NCBI Taxonomy" id="67314"/>
    <lineage>
        <taxon>Bacteria</taxon>
        <taxon>Bacillati</taxon>
        <taxon>Actinomycetota</taxon>
        <taxon>Actinomycetes</taxon>
        <taxon>Kitasatosporales</taxon>
        <taxon>Streptomycetaceae</taxon>
        <taxon>Streptomyces</taxon>
    </lineage>
</organism>
<accession>A0A918HW19</accession>
<keyword evidence="2" id="KW-0238">DNA-binding</keyword>
<dbReference type="Gene3D" id="1.10.10.10">
    <property type="entry name" value="Winged helix-like DNA-binding domain superfamily/Winged helix DNA-binding domain"/>
    <property type="match status" value="2"/>
</dbReference>
<evidence type="ECO:0000259" key="5">
    <source>
        <dbReference type="PROSITE" id="PS50949"/>
    </source>
</evidence>
<dbReference type="InterPro" id="IPR036388">
    <property type="entry name" value="WH-like_DNA-bd_sf"/>
</dbReference>
<dbReference type="InterPro" id="IPR050679">
    <property type="entry name" value="Bact_HTH_transcr_reg"/>
</dbReference>
<dbReference type="InterPro" id="IPR036390">
    <property type="entry name" value="WH_DNA-bd_sf"/>
</dbReference>
<keyword evidence="1" id="KW-0805">Transcription regulation</keyword>
<evidence type="ECO:0000256" key="1">
    <source>
        <dbReference type="ARBA" id="ARBA00023015"/>
    </source>
</evidence>
<dbReference type="AlphaFoldDB" id="A0A918HW19"/>
<dbReference type="InterPro" id="IPR000524">
    <property type="entry name" value="Tscrpt_reg_HTH_GntR"/>
</dbReference>
<protein>
    <recommendedName>
        <fullName evidence="5">HTH gntR-type domain-containing protein</fullName>
    </recommendedName>
</protein>
<gene>
    <name evidence="6" type="ORF">GCM10010274_18110</name>
</gene>
<dbReference type="Proteomes" id="UP000636661">
    <property type="component" value="Unassembled WGS sequence"/>
</dbReference>
<dbReference type="PANTHER" id="PTHR44846:SF1">
    <property type="entry name" value="MANNOSYL-D-GLYCERATE TRANSPORT_METABOLISM SYSTEM REPRESSOR MNGR-RELATED"/>
    <property type="match status" value="1"/>
</dbReference>
<dbReference type="GO" id="GO:0003677">
    <property type="term" value="F:DNA binding"/>
    <property type="evidence" value="ECO:0007669"/>
    <property type="project" value="UniProtKB-KW"/>
</dbReference>
<proteinExistence type="predicted"/>
<name>A0A918HW19_9ACTN</name>
<dbReference type="SUPFAM" id="SSF46785">
    <property type="entry name" value="Winged helix' DNA-binding domain"/>
    <property type="match status" value="2"/>
</dbReference>
<evidence type="ECO:0000256" key="2">
    <source>
        <dbReference type="ARBA" id="ARBA00023125"/>
    </source>
</evidence>
<evidence type="ECO:0000256" key="4">
    <source>
        <dbReference type="SAM" id="MobiDB-lite"/>
    </source>
</evidence>
<evidence type="ECO:0000313" key="6">
    <source>
        <dbReference type="EMBL" id="GGU31668.1"/>
    </source>
</evidence>